<proteinExistence type="predicted"/>
<keyword evidence="2" id="KW-0812">Transmembrane</keyword>
<keyword evidence="2" id="KW-0472">Membrane</keyword>
<evidence type="ECO:0000256" key="1">
    <source>
        <dbReference type="SAM" id="MobiDB-lite"/>
    </source>
</evidence>
<gene>
    <name evidence="3" type="ORF">CYPRO_2105</name>
</gene>
<protein>
    <submittedName>
        <fullName evidence="3">Uncharacterized protein</fullName>
    </submittedName>
</protein>
<feature type="compositionally biased region" description="Polar residues" evidence="1">
    <location>
        <begin position="92"/>
        <end position="104"/>
    </location>
</feature>
<dbReference type="EMBL" id="CP027806">
    <property type="protein sequence ID" value="AXJ01354.1"/>
    <property type="molecule type" value="Genomic_DNA"/>
</dbReference>
<feature type="transmembrane region" description="Helical" evidence="2">
    <location>
        <begin position="6"/>
        <end position="26"/>
    </location>
</feature>
<dbReference type="KEGG" id="cprv:CYPRO_2105"/>
<name>A0A345ULK2_9BACT</name>
<dbReference type="RefSeq" id="WP_114984552.1">
    <property type="nucleotide sequence ID" value="NZ_CP027806.1"/>
</dbReference>
<organism evidence="3 4">
    <name type="scientific">Cyclonatronum proteinivorum</name>
    <dbReference type="NCBI Taxonomy" id="1457365"/>
    <lineage>
        <taxon>Bacteria</taxon>
        <taxon>Pseudomonadati</taxon>
        <taxon>Balneolota</taxon>
        <taxon>Balneolia</taxon>
        <taxon>Balneolales</taxon>
        <taxon>Cyclonatronaceae</taxon>
        <taxon>Cyclonatronum</taxon>
    </lineage>
</organism>
<keyword evidence="4" id="KW-1185">Reference proteome</keyword>
<dbReference type="OrthoDB" id="9985072at2"/>
<dbReference type="AlphaFoldDB" id="A0A345ULK2"/>
<reference evidence="3 4" key="1">
    <citation type="submission" date="2018-03" db="EMBL/GenBank/DDBJ databases">
        <title>Phenotypic and genomic properties of Cyclonatronum proteinivorum gen. nov., sp. nov., a haloalkaliphilic bacteroidete from soda lakes possessing Na+-translocating rhodopsin.</title>
        <authorList>
            <person name="Toshchakov S.V."/>
            <person name="Korzhenkov A."/>
            <person name="Samarov N.I."/>
            <person name="Kublanov I.V."/>
            <person name="Muntyan M.S."/>
            <person name="Sorokin D.Y."/>
        </authorList>
    </citation>
    <scope>NUCLEOTIDE SEQUENCE [LARGE SCALE GENOMIC DNA]</scope>
    <source>
        <strain evidence="3 4">Omega</strain>
    </source>
</reference>
<feature type="region of interest" description="Disordered" evidence="1">
    <location>
        <begin position="92"/>
        <end position="124"/>
    </location>
</feature>
<sequence>MVSYAVIEFGLLFVALLLSWLHVNWLKRKKKGASVEEMLNSMFNHEWNGTDEDEIYAWYRVRFKVLQLDPEGSRRRQKLERIEANIRRLSTRSMRSSAYVTQKGNLEKAGDDDDSGLGVPVPTD</sequence>
<dbReference type="Proteomes" id="UP000254808">
    <property type="component" value="Chromosome"/>
</dbReference>
<evidence type="ECO:0000313" key="3">
    <source>
        <dbReference type="EMBL" id="AXJ01354.1"/>
    </source>
</evidence>
<accession>A0A345ULK2</accession>
<evidence type="ECO:0000313" key="4">
    <source>
        <dbReference type="Proteomes" id="UP000254808"/>
    </source>
</evidence>
<evidence type="ECO:0000256" key="2">
    <source>
        <dbReference type="SAM" id="Phobius"/>
    </source>
</evidence>
<keyword evidence="2" id="KW-1133">Transmembrane helix</keyword>